<protein>
    <submittedName>
        <fullName evidence="1">Uncharacterized protein</fullName>
    </submittedName>
</protein>
<organism evidence="1 2">
    <name type="scientific">Kribbella capetownensis</name>
    <dbReference type="NCBI Taxonomy" id="1572659"/>
    <lineage>
        <taxon>Bacteria</taxon>
        <taxon>Bacillati</taxon>
        <taxon>Actinomycetota</taxon>
        <taxon>Actinomycetes</taxon>
        <taxon>Propionibacteriales</taxon>
        <taxon>Kribbellaceae</taxon>
        <taxon>Kribbella</taxon>
    </lineage>
</organism>
<comment type="caution">
    <text evidence="1">The sequence shown here is derived from an EMBL/GenBank/DDBJ whole genome shotgun (WGS) entry which is preliminary data.</text>
</comment>
<name>A0A4R0JCY6_9ACTN</name>
<dbReference type="RefSeq" id="WP_131518079.1">
    <property type="nucleotide sequence ID" value="NZ_SJKD01000010.1"/>
</dbReference>
<reference evidence="1 2" key="1">
    <citation type="submission" date="2019-02" db="EMBL/GenBank/DDBJ databases">
        <title>Kribbella capetownensis sp. nov. and Kribbella speibonae sp. nov., isolated from soil.</title>
        <authorList>
            <person name="Curtis S.M."/>
            <person name="Norton I."/>
            <person name="Everest G.J."/>
            <person name="Meyers P.R."/>
        </authorList>
    </citation>
    <scope>NUCLEOTIDE SEQUENCE [LARGE SCALE GENOMIC DNA]</scope>
    <source>
        <strain evidence="1 2">YM53</strain>
    </source>
</reference>
<evidence type="ECO:0000313" key="1">
    <source>
        <dbReference type="EMBL" id="TCC44159.1"/>
    </source>
</evidence>
<keyword evidence="2" id="KW-1185">Reference proteome</keyword>
<proteinExistence type="predicted"/>
<gene>
    <name evidence="1" type="ORF">E0H75_35425</name>
</gene>
<sequence>MIDTRWKRWLLPLFGRRRAGRRTPESFRPRGTTSRVSRLAARYDAEVDEALQRLWPKARIYHDREFTRDRADFLLVVRGRGVMVETKVKSDPGLFRGSTLPPLLDRLQRDGRRLVVVLNQGDPTPARELIAAKLGDKGCVIVWSGPEHDADLKDAVEGLLRQMVRHP</sequence>
<dbReference type="AlphaFoldDB" id="A0A4R0JCY6"/>
<accession>A0A4R0JCY6</accession>
<dbReference type="OrthoDB" id="3825233at2"/>
<dbReference type="Proteomes" id="UP000293342">
    <property type="component" value="Unassembled WGS sequence"/>
</dbReference>
<evidence type="ECO:0000313" key="2">
    <source>
        <dbReference type="Proteomes" id="UP000293342"/>
    </source>
</evidence>
<dbReference type="EMBL" id="SJKD01000010">
    <property type="protein sequence ID" value="TCC44159.1"/>
    <property type="molecule type" value="Genomic_DNA"/>
</dbReference>